<evidence type="ECO:0000313" key="2">
    <source>
        <dbReference type="Proteomes" id="UP001062846"/>
    </source>
</evidence>
<dbReference type="Proteomes" id="UP001062846">
    <property type="component" value="Chromosome 6"/>
</dbReference>
<keyword evidence="2" id="KW-1185">Reference proteome</keyword>
<gene>
    <name evidence="1" type="ORF">RHMOL_Rhmol06G0118700</name>
</gene>
<comment type="caution">
    <text evidence="1">The sequence shown here is derived from an EMBL/GenBank/DDBJ whole genome shotgun (WGS) entry which is preliminary data.</text>
</comment>
<dbReference type="EMBL" id="CM046393">
    <property type="protein sequence ID" value="KAI8550585.1"/>
    <property type="molecule type" value="Genomic_DNA"/>
</dbReference>
<accession>A0ACC0NBL8</accession>
<proteinExistence type="predicted"/>
<reference evidence="1" key="1">
    <citation type="submission" date="2022-02" db="EMBL/GenBank/DDBJ databases">
        <title>Plant Genome Project.</title>
        <authorList>
            <person name="Zhang R.-G."/>
        </authorList>
    </citation>
    <scope>NUCLEOTIDE SEQUENCE</scope>
    <source>
        <strain evidence="1">AT1</strain>
    </source>
</reference>
<sequence>MNPNVKGIINFSSILNVEESIEEEEVLLHRSGKIGLRLIEAARCFGDQCVLWGPMLDGQTPLTKGPFLNQFSFKEAPGARAPFLLSPSLEANLSNGPALDLVVEQIVEEEPKKSKRKAKGATVEGSPPAKKRKAFVGPSVLGNYQEALKRASGLLCATDKELMAEMSL</sequence>
<organism evidence="1 2">
    <name type="scientific">Rhododendron molle</name>
    <name type="common">Chinese azalea</name>
    <name type="synonym">Azalea mollis</name>
    <dbReference type="NCBI Taxonomy" id="49168"/>
    <lineage>
        <taxon>Eukaryota</taxon>
        <taxon>Viridiplantae</taxon>
        <taxon>Streptophyta</taxon>
        <taxon>Embryophyta</taxon>
        <taxon>Tracheophyta</taxon>
        <taxon>Spermatophyta</taxon>
        <taxon>Magnoliopsida</taxon>
        <taxon>eudicotyledons</taxon>
        <taxon>Gunneridae</taxon>
        <taxon>Pentapetalae</taxon>
        <taxon>asterids</taxon>
        <taxon>Ericales</taxon>
        <taxon>Ericaceae</taxon>
        <taxon>Ericoideae</taxon>
        <taxon>Rhodoreae</taxon>
        <taxon>Rhododendron</taxon>
    </lineage>
</organism>
<name>A0ACC0NBL8_RHOML</name>
<protein>
    <submittedName>
        <fullName evidence="1">Uncharacterized protein</fullName>
    </submittedName>
</protein>
<evidence type="ECO:0000313" key="1">
    <source>
        <dbReference type="EMBL" id="KAI8550585.1"/>
    </source>
</evidence>